<evidence type="ECO:0000256" key="7">
    <source>
        <dbReference type="ARBA" id="ARBA00024197"/>
    </source>
</evidence>
<dbReference type="InterPro" id="IPR026039">
    <property type="entry name" value="YfgM"/>
</dbReference>
<comment type="similarity">
    <text evidence="7">Belongs to the YfgM family.</text>
</comment>
<dbReference type="Gene3D" id="1.25.40.10">
    <property type="entry name" value="Tetratricopeptide repeat domain"/>
    <property type="match status" value="1"/>
</dbReference>
<dbReference type="GO" id="GO:0044877">
    <property type="term" value="F:protein-containing complex binding"/>
    <property type="evidence" value="ECO:0007669"/>
    <property type="project" value="InterPro"/>
</dbReference>
<protein>
    <recommendedName>
        <fullName evidence="8">Ancillary SecYEG translocon subunit</fullName>
    </recommendedName>
</protein>
<gene>
    <name evidence="10" type="ORF">PG1C_11945</name>
</gene>
<dbReference type="PIRSF" id="PIRSF006170">
    <property type="entry name" value="YfgM"/>
    <property type="match status" value="1"/>
</dbReference>
<keyword evidence="6" id="KW-0143">Chaperone</keyword>
<dbReference type="Pfam" id="PF09976">
    <property type="entry name" value="TPR_21"/>
    <property type="match status" value="1"/>
</dbReference>
<dbReference type="SUPFAM" id="SSF48452">
    <property type="entry name" value="TPR-like"/>
    <property type="match status" value="1"/>
</dbReference>
<sequence length="222" mass="24416">MMATYDLEEQEQLAELKTWWQQYGNRVTSIVLALALGVAAWQGWHWWQQQQSLQASVVYSGLQQAAGQKDARRVKELAGELIEKYSGTSYAGMGALIAARVQVDQGDLKNARVQLAWAADHANDAGLRALARLRLATVLLDEKAYDEALKQLAVEPAAPFAARYADVRGDIYVAQGKPAEAVKSYDDALAKIDAAAKAGEVSRHKAYRELVQTKRDALEATQ</sequence>
<dbReference type="InterPro" id="IPR011990">
    <property type="entry name" value="TPR-like_helical_dom_sf"/>
</dbReference>
<dbReference type="STRING" id="1565605.PG1C_11945"/>
<dbReference type="HOGENOM" id="CLU_084785_1_1_4"/>
<dbReference type="AlphaFoldDB" id="A0A0C5JCV8"/>
<organism evidence="10 11">
    <name type="scientific">Rugosibacter aromaticivorans</name>
    <dbReference type="NCBI Taxonomy" id="1565605"/>
    <lineage>
        <taxon>Bacteria</taxon>
        <taxon>Pseudomonadati</taxon>
        <taxon>Pseudomonadota</taxon>
        <taxon>Betaproteobacteria</taxon>
        <taxon>Nitrosomonadales</taxon>
        <taxon>Sterolibacteriaceae</taxon>
        <taxon>Rugosibacter</taxon>
    </lineage>
</organism>
<reference evidence="10 11" key="1">
    <citation type="journal article" date="2015" name="Genome Announc.">
        <title>Complete Genome Sequence of a Novel Bacterium within the Family Rhodocyclaceae That Degrades Polycyclic Aromatic Hydrocarbons.</title>
        <authorList>
            <person name="Singleton D.R."/>
            <person name="Dickey A.N."/>
            <person name="Scholl E.H."/>
            <person name="Wright F.A."/>
            <person name="Aitken M.D."/>
        </authorList>
    </citation>
    <scope>NUCLEOTIDE SEQUENCE [LARGE SCALE GENOMIC DNA]</scope>
    <source>
        <strain evidence="11">PG1-Ca6</strain>
    </source>
</reference>
<keyword evidence="2" id="KW-1003">Cell membrane</keyword>
<keyword evidence="11" id="KW-1185">Reference proteome</keyword>
<dbReference type="InterPro" id="IPR018704">
    <property type="entry name" value="SecYEG/CpoB_TPR"/>
</dbReference>
<dbReference type="PANTHER" id="PTHR38035">
    <property type="entry name" value="UPF0070 PROTEIN YFGM"/>
    <property type="match status" value="1"/>
</dbReference>
<evidence type="ECO:0000256" key="6">
    <source>
        <dbReference type="ARBA" id="ARBA00023186"/>
    </source>
</evidence>
<comment type="subcellular location">
    <subcellularLocation>
        <location evidence="1">Cell membrane</location>
        <topology evidence="1">Single-pass type II membrane protein</topology>
    </subcellularLocation>
</comment>
<dbReference type="PATRIC" id="fig|1565605.3.peg.2539"/>
<accession>A0A0C5JCV8</accession>
<feature type="domain" description="Ancillary SecYEG translocon subunit/Cell division coordinator CpoB TPR" evidence="9">
    <location>
        <begin position="17"/>
        <end position="219"/>
    </location>
</feature>
<keyword evidence="5" id="KW-0472">Membrane</keyword>
<keyword evidence="4" id="KW-1133">Transmembrane helix</keyword>
<evidence type="ECO:0000256" key="2">
    <source>
        <dbReference type="ARBA" id="ARBA00022475"/>
    </source>
</evidence>
<evidence type="ECO:0000256" key="5">
    <source>
        <dbReference type="ARBA" id="ARBA00023136"/>
    </source>
</evidence>
<evidence type="ECO:0000256" key="4">
    <source>
        <dbReference type="ARBA" id="ARBA00022989"/>
    </source>
</evidence>
<evidence type="ECO:0000313" key="10">
    <source>
        <dbReference type="EMBL" id="AJP49643.1"/>
    </source>
</evidence>
<dbReference type="KEGG" id="rbu:PG1C_11945"/>
<proteinExistence type="inferred from homology"/>
<dbReference type="PANTHER" id="PTHR38035:SF1">
    <property type="entry name" value="ANCILLARY SECYEG TRANSLOCON SUBUNIT"/>
    <property type="match status" value="1"/>
</dbReference>
<dbReference type="GO" id="GO:0005886">
    <property type="term" value="C:plasma membrane"/>
    <property type="evidence" value="ECO:0007669"/>
    <property type="project" value="UniProtKB-SubCell"/>
</dbReference>
<evidence type="ECO:0000256" key="1">
    <source>
        <dbReference type="ARBA" id="ARBA00004401"/>
    </source>
</evidence>
<dbReference type="EMBL" id="CP010554">
    <property type="protein sequence ID" value="AJP49643.1"/>
    <property type="molecule type" value="Genomic_DNA"/>
</dbReference>
<evidence type="ECO:0000313" key="11">
    <source>
        <dbReference type="Proteomes" id="UP000061603"/>
    </source>
</evidence>
<name>A0A0C5JCV8_9PROT</name>
<dbReference type="Proteomes" id="UP000061603">
    <property type="component" value="Chromosome"/>
</dbReference>
<evidence type="ECO:0000259" key="9">
    <source>
        <dbReference type="Pfam" id="PF09976"/>
    </source>
</evidence>
<evidence type="ECO:0000256" key="8">
    <source>
        <dbReference type="ARBA" id="ARBA00024235"/>
    </source>
</evidence>
<evidence type="ECO:0000256" key="3">
    <source>
        <dbReference type="ARBA" id="ARBA00022692"/>
    </source>
</evidence>
<keyword evidence="3" id="KW-0812">Transmembrane</keyword>